<evidence type="ECO:0000256" key="3">
    <source>
        <dbReference type="ARBA" id="ARBA00022833"/>
    </source>
</evidence>
<evidence type="ECO:0000259" key="5">
    <source>
        <dbReference type="Pfam" id="PF01979"/>
    </source>
</evidence>
<dbReference type="HAMAP" id="MF_01281">
    <property type="entry name" value="MTA_SAH_deamin"/>
    <property type="match status" value="1"/>
</dbReference>
<keyword evidence="7" id="KW-1185">Reference proteome</keyword>
<dbReference type="PANTHER" id="PTHR43794:SF11">
    <property type="entry name" value="AMIDOHYDROLASE-RELATED DOMAIN-CONTAINING PROTEIN"/>
    <property type="match status" value="1"/>
</dbReference>
<dbReference type="SUPFAM" id="SSF51556">
    <property type="entry name" value="Metallo-dependent hydrolases"/>
    <property type="match status" value="1"/>
</dbReference>
<evidence type="ECO:0000313" key="6">
    <source>
        <dbReference type="EMBL" id="MBU9720653.1"/>
    </source>
</evidence>
<dbReference type="InterPro" id="IPR032466">
    <property type="entry name" value="Metal_Hydrolase"/>
</dbReference>
<dbReference type="Gene3D" id="3.20.20.140">
    <property type="entry name" value="Metal-dependent hydrolases"/>
    <property type="match status" value="1"/>
</dbReference>
<gene>
    <name evidence="4" type="primary">mtaD</name>
    <name evidence="6" type="ORF">KS407_04230</name>
</gene>
<dbReference type="PANTHER" id="PTHR43794">
    <property type="entry name" value="AMINOHYDROLASE SSNA-RELATED"/>
    <property type="match status" value="1"/>
</dbReference>
<sequence length="433" mass="48439">MSKTILVNGTIITMNAKDDKFESGAIVFDQDGVITYVGKTPGNLTEYAEVIDLKGNYVMPGLVNTHGHLSMSLLRGYADDLPLQTWLEEKMWPLEGQYTPEHAKWGAYLSIVEMLKTGTTTFVDMYDNMDQIAMAVEVSGARARLCRGMIGFGSEELRASKLEEASSFAKEWHNQAEGRITTMLSPHSPYTCTPDFIEKIIDRAEELDLPVHTHMSETKYEVDQNQKEYGERPVRHLEKLGMFNRPTLVAHAVHVNDEEMDILAKYDVKVSHNIISNLKLASGVAPIPRMLEKGINVSLGTDSSASNNNLDLFEELKLVATLHKGVNYDSTLIPAKKALELATIDGASSIWLEDQVGSLEVGKKADMVVLDTNQPFFHPKHDPISHVVYAASGRDVKDVFVQGKQVVKNRECLTVDEEKVIYEVNRLFNTFKF</sequence>
<comment type="similarity">
    <text evidence="4">Belongs to the metallo-dependent hydrolases superfamily. MTA/SAH deaminase family.</text>
</comment>
<comment type="caution">
    <text evidence="6">The sequence shown here is derived from an EMBL/GenBank/DDBJ whole genome shotgun (WGS) entry which is preliminary data.</text>
</comment>
<dbReference type="Pfam" id="PF01979">
    <property type="entry name" value="Amidohydro_1"/>
    <property type="match status" value="1"/>
</dbReference>
<proteinExistence type="inferred from homology"/>
<feature type="binding site" evidence="4">
    <location>
        <position position="217"/>
    </location>
    <ligand>
        <name>substrate</name>
    </ligand>
</feature>
<feature type="binding site" evidence="4">
    <location>
        <position position="66"/>
    </location>
    <ligand>
        <name>Zn(2+)</name>
        <dbReference type="ChEBI" id="CHEBI:29105"/>
    </ligand>
</feature>
<dbReference type="EMBL" id="JAHQCR010000021">
    <property type="protein sequence ID" value="MBU9720653.1"/>
    <property type="molecule type" value="Genomic_DNA"/>
</dbReference>
<comment type="catalytic activity">
    <reaction evidence="4">
        <text>S-adenosyl-L-homocysteine + H2O + H(+) = S-inosyl-L-homocysteine + NH4(+)</text>
        <dbReference type="Rhea" id="RHEA:20716"/>
        <dbReference type="ChEBI" id="CHEBI:15377"/>
        <dbReference type="ChEBI" id="CHEBI:15378"/>
        <dbReference type="ChEBI" id="CHEBI:28938"/>
        <dbReference type="ChEBI" id="CHEBI:57856"/>
        <dbReference type="ChEBI" id="CHEBI:57985"/>
        <dbReference type="EC" id="3.5.4.28"/>
    </reaction>
</comment>
<dbReference type="Gene3D" id="2.30.40.10">
    <property type="entry name" value="Urease, subunit C, domain 1"/>
    <property type="match status" value="1"/>
</dbReference>
<keyword evidence="2 4" id="KW-0378">Hydrolase</keyword>
<evidence type="ECO:0000256" key="2">
    <source>
        <dbReference type="ARBA" id="ARBA00022801"/>
    </source>
</evidence>
<feature type="binding site" evidence="4">
    <location>
        <position position="147"/>
    </location>
    <ligand>
        <name>substrate</name>
    </ligand>
</feature>
<evidence type="ECO:0000313" key="7">
    <source>
        <dbReference type="Proteomes" id="UP000790580"/>
    </source>
</evidence>
<dbReference type="EC" id="3.5.4.31" evidence="4"/>
<comment type="function">
    <text evidence="4">Catalyzes the deamination of 5-methylthioadenosine and S-adenosyl-L-homocysteine into 5-methylthioinosine and S-inosyl-L-homocysteine, respectively. Is also able to deaminate adenosine.</text>
</comment>
<dbReference type="SUPFAM" id="SSF51338">
    <property type="entry name" value="Composite domain of metallo-dependent hydrolases"/>
    <property type="match status" value="1"/>
</dbReference>
<dbReference type="EC" id="3.5.4.28" evidence="4"/>
<dbReference type="RefSeq" id="WP_088074730.1">
    <property type="nucleotide sequence ID" value="NZ_JAHQCR010000021.1"/>
</dbReference>
<evidence type="ECO:0000256" key="1">
    <source>
        <dbReference type="ARBA" id="ARBA00022723"/>
    </source>
</evidence>
<feature type="binding site" evidence="4">
    <location>
        <position position="187"/>
    </location>
    <ligand>
        <name>substrate</name>
    </ligand>
</feature>
<comment type="cofactor">
    <cofactor evidence="4">
        <name>Zn(2+)</name>
        <dbReference type="ChEBI" id="CHEBI:29105"/>
    </cofactor>
    <text evidence="4">Binds 1 zinc ion per subunit.</text>
</comment>
<feature type="binding site" evidence="4">
    <location>
        <position position="302"/>
    </location>
    <ligand>
        <name>substrate</name>
    </ligand>
</feature>
<protein>
    <recommendedName>
        <fullName evidence="4">5-methylthioadenosine/S-adenosylhomocysteine deaminase</fullName>
        <shortName evidence="4">MTA/SAH deaminase</shortName>
        <ecNumber evidence="4">3.5.4.28</ecNumber>
        <ecNumber evidence="4">3.5.4.31</ecNumber>
    </recommendedName>
</protein>
<dbReference type="InterPro" id="IPR050287">
    <property type="entry name" value="MTA/SAH_deaminase"/>
</dbReference>
<name>A0ABS6JQ20_9BACI</name>
<feature type="binding site" evidence="4">
    <location>
        <position position="214"/>
    </location>
    <ligand>
        <name>Zn(2+)</name>
        <dbReference type="ChEBI" id="CHEBI:29105"/>
    </ligand>
</feature>
<dbReference type="InterPro" id="IPR006680">
    <property type="entry name" value="Amidohydro-rel"/>
</dbReference>
<feature type="domain" description="Amidohydrolase-related" evidence="5">
    <location>
        <begin position="57"/>
        <end position="406"/>
    </location>
</feature>
<feature type="binding site" evidence="4">
    <location>
        <position position="158"/>
    </location>
    <ligand>
        <name>substrate</name>
    </ligand>
</feature>
<dbReference type="InterPro" id="IPR011059">
    <property type="entry name" value="Metal-dep_hydrolase_composite"/>
</dbReference>
<feature type="binding site" evidence="4">
    <location>
        <position position="68"/>
    </location>
    <ligand>
        <name>Zn(2+)</name>
        <dbReference type="ChEBI" id="CHEBI:29105"/>
    </ligand>
</feature>
<comment type="catalytic activity">
    <reaction evidence="4">
        <text>S-methyl-5'-thioadenosine + H2O + H(+) = S-methyl-5'-thioinosine + NH4(+)</text>
        <dbReference type="Rhea" id="RHEA:25025"/>
        <dbReference type="ChEBI" id="CHEBI:15377"/>
        <dbReference type="ChEBI" id="CHEBI:15378"/>
        <dbReference type="ChEBI" id="CHEBI:17509"/>
        <dbReference type="ChEBI" id="CHEBI:28938"/>
        <dbReference type="ChEBI" id="CHEBI:48595"/>
        <dbReference type="EC" id="3.5.4.31"/>
    </reaction>
</comment>
<dbReference type="CDD" id="cd01298">
    <property type="entry name" value="ATZ_TRZ_like"/>
    <property type="match status" value="1"/>
</dbReference>
<feature type="binding site" evidence="4">
    <location>
        <position position="95"/>
    </location>
    <ligand>
        <name>substrate</name>
    </ligand>
</feature>
<organism evidence="6 7">
    <name type="scientific">Evansella alkalicola</name>
    <dbReference type="NCBI Taxonomy" id="745819"/>
    <lineage>
        <taxon>Bacteria</taxon>
        <taxon>Bacillati</taxon>
        <taxon>Bacillota</taxon>
        <taxon>Bacilli</taxon>
        <taxon>Bacillales</taxon>
        <taxon>Bacillaceae</taxon>
        <taxon>Evansella</taxon>
    </lineage>
</organism>
<keyword evidence="1 4" id="KW-0479">Metal-binding</keyword>
<keyword evidence="3 4" id="KW-0862">Zinc</keyword>
<reference evidence="6 7" key="1">
    <citation type="submission" date="2021-06" db="EMBL/GenBank/DDBJ databases">
        <title>Bacillus sp. RD4P76, an endophyte from a halophyte.</title>
        <authorList>
            <person name="Sun J.-Q."/>
        </authorList>
    </citation>
    <scope>NUCLEOTIDE SEQUENCE [LARGE SCALE GENOMIC DNA]</scope>
    <source>
        <strain evidence="6 7">JCM 17098</strain>
    </source>
</reference>
<dbReference type="InterPro" id="IPR023512">
    <property type="entry name" value="Deaminase_MtaD/DadD"/>
</dbReference>
<feature type="binding site" evidence="4">
    <location>
        <position position="302"/>
    </location>
    <ligand>
        <name>Zn(2+)</name>
        <dbReference type="ChEBI" id="CHEBI:29105"/>
    </ligand>
</feature>
<dbReference type="Proteomes" id="UP000790580">
    <property type="component" value="Unassembled WGS sequence"/>
</dbReference>
<evidence type="ECO:0000256" key="4">
    <source>
        <dbReference type="HAMAP-Rule" id="MF_01281"/>
    </source>
</evidence>
<accession>A0ABS6JQ20</accession>